<dbReference type="GO" id="GO:0003676">
    <property type="term" value="F:nucleic acid binding"/>
    <property type="evidence" value="ECO:0007669"/>
    <property type="project" value="InterPro"/>
</dbReference>
<protein>
    <recommendedName>
        <fullName evidence="3">CCHC-type domain-containing protein</fullName>
    </recommendedName>
</protein>
<dbReference type="OrthoDB" id="981997at2759"/>
<keyword evidence="5" id="KW-1185">Reference proteome</keyword>
<feature type="region of interest" description="Disordered" evidence="2">
    <location>
        <begin position="265"/>
        <end position="306"/>
    </location>
</feature>
<evidence type="ECO:0000313" key="4">
    <source>
        <dbReference type="EMBL" id="MBA0652900.1"/>
    </source>
</evidence>
<feature type="domain" description="CCHC-type" evidence="3">
    <location>
        <begin position="122"/>
        <end position="137"/>
    </location>
</feature>
<dbReference type="AlphaFoldDB" id="A0A7J8UR88"/>
<reference evidence="4 5" key="1">
    <citation type="journal article" date="2019" name="Genome Biol. Evol.">
        <title>Insights into the evolution of the New World diploid cottons (Gossypium, subgenus Houzingenia) based on genome sequencing.</title>
        <authorList>
            <person name="Grover C.E."/>
            <person name="Arick M.A. 2nd"/>
            <person name="Thrash A."/>
            <person name="Conover J.L."/>
            <person name="Sanders W.S."/>
            <person name="Peterson D.G."/>
            <person name="Frelichowski J.E."/>
            <person name="Scheffler J.A."/>
            <person name="Scheffler B.E."/>
            <person name="Wendel J.F."/>
        </authorList>
    </citation>
    <scope>NUCLEOTIDE SEQUENCE [LARGE SCALE GENOMIC DNA]</scope>
    <source>
        <strain evidence="4">57</strain>
        <tissue evidence="4">Leaf</tissue>
    </source>
</reference>
<proteinExistence type="predicted"/>
<dbReference type="PANTHER" id="PTHR31286:SF99">
    <property type="entry name" value="DUF4283 DOMAIN-CONTAINING PROTEIN"/>
    <property type="match status" value="1"/>
</dbReference>
<evidence type="ECO:0000256" key="2">
    <source>
        <dbReference type="SAM" id="MobiDB-lite"/>
    </source>
</evidence>
<keyword evidence="1" id="KW-0479">Metal-binding</keyword>
<keyword evidence="1" id="KW-0863">Zinc-finger</keyword>
<comment type="caution">
    <text evidence="4">The sequence shown here is derived from an EMBL/GenBank/DDBJ whole genome shotgun (WGS) entry which is preliminary data.</text>
</comment>
<keyword evidence="1" id="KW-0862">Zinc</keyword>
<name>A0A7J8UR88_9ROSI</name>
<organism evidence="4 5">
    <name type="scientific">Gossypium klotzschianum</name>
    <dbReference type="NCBI Taxonomy" id="34286"/>
    <lineage>
        <taxon>Eukaryota</taxon>
        <taxon>Viridiplantae</taxon>
        <taxon>Streptophyta</taxon>
        <taxon>Embryophyta</taxon>
        <taxon>Tracheophyta</taxon>
        <taxon>Spermatophyta</taxon>
        <taxon>Magnoliopsida</taxon>
        <taxon>eudicotyledons</taxon>
        <taxon>Gunneridae</taxon>
        <taxon>Pentapetalae</taxon>
        <taxon>rosids</taxon>
        <taxon>malvids</taxon>
        <taxon>Malvales</taxon>
        <taxon>Malvaceae</taxon>
        <taxon>Malvoideae</taxon>
        <taxon>Gossypium</taxon>
    </lineage>
</organism>
<accession>A0A7J8UR88</accession>
<feature type="compositionally biased region" description="Polar residues" evidence="2">
    <location>
        <begin position="265"/>
        <end position="282"/>
    </location>
</feature>
<feature type="region of interest" description="Disordered" evidence="2">
    <location>
        <begin position="1"/>
        <end position="32"/>
    </location>
</feature>
<dbReference type="Proteomes" id="UP000593573">
    <property type="component" value="Unassembled WGS sequence"/>
</dbReference>
<evidence type="ECO:0000313" key="5">
    <source>
        <dbReference type="Proteomes" id="UP000593573"/>
    </source>
</evidence>
<dbReference type="GO" id="GO:0008270">
    <property type="term" value="F:zinc ion binding"/>
    <property type="evidence" value="ECO:0007669"/>
    <property type="project" value="UniProtKB-KW"/>
</dbReference>
<evidence type="ECO:0000259" key="3">
    <source>
        <dbReference type="PROSITE" id="PS50158"/>
    </source>
</evidence>
<dbReference type="PROSITE" id="PS50158">
    <property type="entry name" value="ZF_CCHC"/>
    <property type="match status" value="1"/>
</dbReference>
<dbReference type="InterPro" id="IPR040256">
    <property type="entry name" value="At4g02000-like"/>
</dbReference>
<dbReference type="PANTHER" id="PTHR31286">
    <property type="entry name" value="GLYCINE-RICH CELL WALL STRUCTURAL PROTEIN 1.8-LIKE"/>
    <property type="match status" value="1"/>
</dbReference>
<evidence type="ECO:0000256" key="1">
    <source>
        <dbReference type="PROSITE-ProRule" id="PRU00047"/>
    </source>
</evidence>
<sequence length="425" mass="46939">MLSSHSVSNVDNNEEGDSLSEDSNTTKVRFKESDVIPEDVMVVESSPTPSFSSKDMLVGKDSFVQNNTNGGQFLVDNLSLTEAQGRYARMEDYVNLGRLLVSKILINGSPQRIEYENLLVVCFKCGCYGHIKENCRSVTYCSKAKEKGETLEQTSSTSMVAEDGDYGLEASSTDEELIKENQRYLKKKGKATLNDPQEKFLTGKKSTINNSKRVDLGLSVGKLFNGQARDPKTNILSKDYIKVGSKTGLIPQAYLAANQQAHLDTNQQTSSSYGFGQQQETQASKEARTDLSKLPSVTHVSLPSTGENNQSLNSVVFKNSSIMEPVSEEIGGNGCPSEIKLPREVLKGQNANAKRCMFDKFLRAFREYNNQYKPDIISLIKPRISGVKADTIIAKLGMDKSYRVEAVVFSSGALTNRKEKFCETI</sequence>
<dbReference type="EMBL" id="JABFAB010000007">
    <property type="protein sequence ID" value="MBA0652900.1"/>
    <property type="molecule type" value="Genomic_DNA"/>
</dbReference>
<dbReference type="InterPro" id="IPR001878">
    <property type="entry name" value="Znf_CCHC"/>
</dbReference>
<feature type="compositionally biased region" description="Polar residues" evidence="2">
    <location>
        <begin position="1"/>
        <end position="11"/>
    </location>
</feature>
<gene>
    <name evidence="4" type="ORF">Goklo_020123</name>
</gene>